<reference evidence="3 4" key="1">
    <citation type="submission" date="2022-12" db="EMBL/GenBank/DDBJ databases">
        <title>Dasania phycosphaerae sp. nov., isolated from particulate material of the south coast of Korea.</title>
        <authorList>
            <person name="Jiang Y."/>
        </authorList>
    </citation>
    <scope>NUCLEOTIDE SEQUENCE [LARGE SCALE GENOMIC DNA]</scope>
    <source>
        <strain evidence="3 4">GY-19</strain>
    </source>
</reference>
<keyword evidence="4" id="KW-1185">Reference proteome</keyword>
<keyword evidence="2" id="KW-1133">Transmembrane helix</keyword>
<evidence type="ECO:0000256" key="1">
    <source>
        <dbReference type="SAM" id="MobiDB-lite"/>
    </source>
</evidence>
<evidence type="ECO:0008006" key="5">
    <source>
        <dbReference type="Google" id="ProtNLM"/>
    </source>
</evidence>
<dbReference type="Proteomes" id="UP001069090">
    <property type="component" value="Unassembled WGS sequence"/>
</dbReference>
<evidence type="ECO:0000313" key="3">
    <source>
        <dbReference type="EMBL" id="MCZ0865944.1"/>
    </source>
</evidence>
<feature type="region of interest" description="Disordered" evidence="1">
    <location>
        <begin position="117"/>
        <end position="142"/>
    </location>
</feature>
<organism evidence="3 4">
    <name type="scientific">Dasania phycosphaerae</name>
    <dbReference type="NCBI Taxonomy" id="2950436"/>
    <lineage>
        <taxon>Bacteria</taxon>
        <taxon>Pseudomonadati</taxon>
        <taxon>Pseudomonadota</taxon>
        <taxon>Gammaproteobacteria</taxon>
        <taxon>Cellvibrionales</taxon>
        <taxon>Spongiibacteraceae</taxon>
        <taxon>Dasania</taxon>
    </lineage>
</organism>
<proteinExistence type="predicted"/>
<sequence length="142" mass="15737">MPIEFERYSKVFDRVMVGLSKERQETKEMVRTFFEALTQKLPNGRKPEAHEIRAAIEQLKDVHKIAALLLLAITPGSVVTVPMLCAFGRRFGIEVLPSSFQSNEPALAPTPEALEEAGQQLEQGVIAEAKPEPEPEDTPPSV</sequence>
<dbReference type="AlphaFoldDB" id="A0A9J6RP31"/>
<protein>
    <recommendedName>
        <fullName evidence="5">LETM1-like protein</fullName>
    </recommendedName>
</protein>
<accession>A0A9J6RP31</accession>
<evidence type="ECO:0000256" key="2">
    <source>
        <dbReference type="SAM" id="Phobius"/>
    </source>
</evidence>
<dbReference type="RefSeq" id="WP_258332097.1">
    <property type="nucleotide sequence ID" value="NZ_JAPTGG010000009.1"/>
</dbReference>
<gene>
    <name evidence="3" type="ORF">O0V09_12090</name>
</gene>
<comment type="caution">
    <text evidence="3">The sequence shown here is derived from an EMBL/GenBank/DDBJ whole genome shotgun (WGS) entry which is preliminary data.</text>
</comment>
<dbReference type="EMBL" id="JAPTGG010000009">
    <property type="protein sequence ID" value="MCZ0865944.1"/>
    <property type="molecule type" value="Genomic_DNA"/>
</dbReference>
<keyword evidence="2" id="KW-0472">Membrane</keyword>
<name>A0A9J6RP31_9GAMM</name>
<evidence type="ECO:0000313" key="4">
    <source>
        <dbReference type="Proteomes" id="UP001069090"/>
    </source>
</evidence>
<feature type="transmembrane region" description="Helical" evidence="2">
    <location>
        <begin position="65"/>
        <end position="87"/>
    </location>
</feature>
<keyword evidence="2" id="KW-0812">Transmembrane</keyword>